<protein>
    <submittedName>
        <fullName evidence="1">Uncharacterized protein</fullName>
    </submittedName>
</protein>
<sequence>QGVGKGNATGRGILETKVSRCYLPGFSFVEGKHYRLGTLTVMDRDRAHMTDVNVSTGIIHADHTSNGRRQYSHSFQSVVTGRQLEPIRHVHSMHRTTLIVIVNTLTVAHTQSNHALRIIFQSYWFHSLLTLR</sequence>
<proteinExistence type="predicted"/>
<evidence type="ECO:0000313" key="1">
    <source>
        <dbReference type="EMBL" id="OON15932.1"/>
    </source>
</evidence>
<keyword evidence="2" id="KW-1185">Reference proteome</keyword>
<organism evidence="1 2">
    <name type="scientific">Opisthorchis viverrini</name>
    <name type="common">Southeast Asian liver fluke</name>
    <dbReference type="NCBI Taxonomy" id="6198"/>
    <lineage>
        <taxon>Eukaryota</taxon>
        <taxon>Metazoa</taxon>
        <taxon>Spiralia</taxon>
        <taxon>Lophotrochozoa</taxon>
        <taxon>Platyhelminthes</taxon>
        <taxon>Trematoda</taxon>
        <taxon>Digenea</taxon>
        <taxon>Opisthorchiida</taxon>
        <taxon>Opisthorchiata</taxon>
        <taxon>Opisthorchiidae</taxon>
        <taxon>Opisthorchis</taxon>
    </lineage>
</organism>
<gene>
    <name evidence="1" type="ORF">X801_08260</name>
</gene>
<dbReference type="AlphaFoldDB" id="A0A1S8WN82"/>
<reference evidence="1 2" key="1">
    <citation type="submission" date="2015-03" db="EMBL/GenBank/DDBJ databases">
        <title>Draft genome of the nematode, Opisthorchis viverrini.</title>
        <authorList>
            <person name="Mitreva M."/>
        </authorList>
    </citation>
    <scope>NUCLEOTIDE SEQUENCE [LARGE SCALE GENOMIC DNA]</scope>
    <source>
        <strain evidence="1">Khon Kaen</strain>
    </source>
</reference>
<dbReference type="EMBL" id="KV899837">
    <property type="protein sequence ID" value="OON15932.1"/>
    <property type="molecule type" value="Genomic_DNA"/>
</dbReference>
<accession>A0A1S8WN82</accession>
<feature type="non-terminal residue" evidence="1">
    <location>
        <position position="132"/>
    </location>
</feature>
<feature type="non-terminal residue" evidence="1">
    <location>
        <position position="1"/>
    </location>
</feature>
<name>A0A1S8WN82_OPIVI</name>
<evidence type="ECO:0000313" key="2">
    <source>
        <dbReference type="Proteomes" id="UP000243686"/>
    </source>
</evidence>
<dbReference type="Proteomes" id="UP000243686">
    <property type="component" value="Unassembled WGS sequence"/>
</dbReference>